<accession>A0AC34RIM2</accession>
<name>A0AC34RIM2_9BILA</name>
<reference evidence="2" key="1">
    <citation type="submission" date="2022-11" db="UniProtKB">
        <authorList>
            <consortium name="WormBaseParasite"/>
        </authorList>
    </citation>
    <scope>IDENTIFICATION</scope>
</reference>
<evidence type="ECO:0000313" key="2">
    <source>
        <dbReference type="WBParaSite" id="JU765_v2.g7301.t1"/>
    </source>
</evidence>
<dbReference type="WBParaSite" id="JU765_v2.g7301.t1">
    <property type="protein sequence ID" value="JU765_v2.g7301.t1"/>
    <property type="gene ID" value="JU765_v2.g7301"/>
</dbReference>
<sequence length="143" mass="16239">MKFPDNRVATINYTNSASAPVLTLSCTLCQNLLNLTVSLYESHSMEEIQDQINSTHCTKLGLFKSICYLTLNRYYSDLYDSLSDAIEKVKMGKQETVDVRSICREVKLCSSDVVPAFCKSYYIEEYQNSIIIQSNPLAPKKEL</sequence>
<proteinExistence type="predicted"/>
<protein>
    <submittedName>
        <fullName evidence="2">Saposin B-type domain-containing protein</fullName>
    </submittedName>
</protein>
<evidence type="ECO:0000313" key="1">
    <source>
        <dbReference type="Proteomes" id="UP000887576"/>
    </source>
</evidence>
<dbReference type="Proteomes" id="UP000887576">
    <property type="component" value="Unplaced"/>
</dbReference>
<organism evidence="1 2">
    <name type="scientific">Panagrolaimus sp. JU765</name>
    <dbReference type="NCBI Taxonomy" id="591449"/>
    <lineage>
        <taxon>Eukaryota</taxon>
        <taxon>Metazoa</taxon>
        <taxon>Ecdysozoa</taxon>
        <taxon>Nematoda</taxon>
        <taxon>Chromadorea</taxon>
        <taxon>Rhabditida</taxon>
        <taxon>Tylenchina</taxon>
        <taxon>Panagrolaimomorpha</taxon>
        <taxon>Panagrolaimoidea</taxon>
        <taxon>Panagrolaimidae</taxon>
        <taxon>Panagrolaimus</taxon>
    </lineage>
</organism>